<dbReference type="FunFam" id="2.40.50.140:FF:000047">
    <property type="entry name" value="tyrosine--tRNA ligase, cytoplasmic isoform X2"/>
    <property type="match status" value="1"/>
</dbReference>
<dbReference type="CDD" id="cd00805">
    <property type="entry name" value="TyrRS_core"/>
    <property type="match status" value="1"/>
</dbReference>
<keyword evidence="9 14" id="KW-0694">RNA-binding</keyword>
<dbReference type="Gene3D" id="1.10.240.10">
    <property type="entry name" value="Tyrosyl-Transfer RNA Synthetase"/>
    <property type="match status" value="1"/>
</dbReference>
<dbReference type="GO" id="GO:0006437">
    <property type="term" value="P:tyrosyl-tRNA aminoacylation"/>
    <property type="evidence" value="ECO:0007669"/>
    <property type="project" value="InterPro"/>
</dbReference>
<keyword evidence="8 15" id="KW-0067">ATP-binding</keyword>
<proteinExistence type="inferred from homology"/>
<dbReference type="InterPro" id="IPR002307">
    <property type="entry name" value="Tyr-tRNA-ligase"/>
</dbReference>
<dbReference type="InterPro" id="IPR002547">
    <property type="entry name" value="tRNA-bd_dom"/>
</dbReference>
<accession>B4J0V7</accession>
<dbReference type="NCBIfam" id="TIGR00234">
    <property type="entry name" value="tyrS"/>
    <property type="match status" value="1"/>
</dbReference>
<evidence type="ECO:0000256" key="1">
    <source>
        <dbReference type="ARBA" id="ARBA00004123"/>
    </source>
</evidence>
<dbReference type="PROSITE" id="PS50886">
    <property type="entry name" value="TRBD"/>
    <property type="match status" value="1"/>
</dbReference>
<dbReference type="PANTHER" id="PTHR11586">
    <property type="entry name" value="TRNA-AMINOACYLATION COFACTOR ARC1 FAMILY MEMBER"/>
    <property type="match status" value="1"/>
</dbReference>
<comment type="subcellular location">
    <subcellularLocation>
        <location evidence="2">Cytoplasm</location>
    </subcellularLocation>
    <subcellularLocation>
        <location evidence="1">Nucleus</location>
    </subcellularLocation>
</comment>
<evidence type="ECO:0000256" key="2">
    <source>
        <dbReference type="ARBA" id="ARBA00004496"/>
    </source>
</evidence>
<dbReference type="GO" id="GO:0005524">
    <property type="term" value="F:ATP binding"/>
    <property type="evidence" value="ECO:0007669"/>
    <property type="project" value="UniProtKB-KW"/>
</dbReference>
<dbReference type="STRING" id="7222.B4J0V7"/>
<evidence type="ECO:0000256" key="3">
    <source>
        <dbReference type="ARBA" id="ARBA00005594"/>
    </source>
</evidence>
<keyword evidence="12" id="KW-0539">Nucleus</keyword>
<keyword evidence="11 15" id="KW-0030">Aminoacyl-tRNA synthetase</keyword>
<dbReference type="KEGG" id="dgr:6557706"/>
<comment type="catalytic activity">
    <reaction evidence="13">
        <text>tRNA(Tyr) + L-tyrosine + ATP = L-tyrosyl-tRNA(Tyr) + AMP + diphosphate + H(+)</text>
        <dbReference type="Rhea" id="RHEA:10220"/>
        <dbReference type="Rhea" id="RHEA-COMP:9706"/>
        <dbReference type="Rhea" id="RHEA-COMP:9707"/>
        <dbReference type="ChEBI" id="CHEBI:15378"/>
        <dbReference type="ChEBI" id="CHEBI:30616"/>
        <dbReference type="ChEBI" id="CHEBI:33019"/>
        <dbReference type="ChEBI" id="CHEBI:58315"/>
        <dbReference type="ChEBI" id="CHEBI:78442"/>
        <dbReference type="ChEBI" id="CHEBI:78536"/>
        <dbReference type="ChEBI" id="CHEBI:456215"/>
        <dbReference type="EC" id="6.1.1.1"/>
    </reaction>
    <physiologicalReaction direction="left-to-right" evidence="13">
        <dbReference type="Rhea" id="RHEA:10221"/>
    </physiologicalReaction>
</comment>
<dbReference type="NCBIfam" id="NF006330">
    <property type="entry name" value="PRK08560.1"/>
    <property type="match status" value="1"/>
</dbReference>
<dbReference type="eggNOG" id="KOG2241">
    <property type="taxonomic scope" value="Eukaryota"/>
</dbReference>
<comment type="similarity">
    <text evidence="3 15">Belongs to the class-I aminoacyl-tRNA synthetase family.</text>
</comment>
<reference evidence="17 18" key="1">
    <citation type="journal article" date="2007" name="Nature">
        <title>Evolution of genes and genomes on the Drosophila phylogeny.</title>
        <authorList>
            <consortium name="Drosophila 12 Genomes Consortium"/>
            <person name="Clark A.G."/>
            <person name="Eisen M.B."/>
            <person name="Smith D.R."/>
            <person name="Bergman C.M."/>
            <person name="Oliver B."/>
            <person name="Markow T.A."/>
            <person name="Kaufman T.C."/>
            <person name="Kellis M."/>
            <person name="Gelbart W."/>
            <person name="Iyer V.N."/>
            <person name="Pollard D.A."/>
            <person name="Sackton T.B."/>
            <person name="Larracuente A.M."/>
            <person name="Singh N.D."/>
            <person name="Abad J.P."/>
            <person name="Abt D.N."/>
            <person name="Adryan B."/>
            <person name="Aguade M."/>
            <person name="Akashi H."/>
            <person name="Anderson W.W."/>
            <person name="Aquadro C.F."/>
            <person name="Ardell D.H."/>
            <person name="Arguello R."/>
            <person name="Artieri C.G."/>
            <person name="Barbash D.A."/>
            <person name="Barker D."/>
            <person name="Barsanti P."/>
            <person name="Batterham P."/>
            <person name="Batzoglou S."/>
            <person name="Begun D."/>
            <person name="Bhutkar A."/>
            <person name="Blanco E."/>
            <person name="Bosak S.A."/>
            <person name="Bradley R.K."/>
            <person name="Brand A.D."/>
            <person name="Brent M.R."/>
            <person name="Brooks A.N."/>
            <person name="Brown R.H."/>
            <person name="Butlin R.K."/>
            <person name="Caggese C."/>
            <person name="Calvi B.R."/>
            <person name="Bernardo de Carvalho A."/>
            <person name="Caspi A."/>
            <person name="Castrezana S."/>
            <person name="Celniker S.E."/>
            <person name="Chang J.L."/>
            <person name="Chapple C."/>
            <person name="Chatterji S."/>
            <person name="Chinwalla A."/>
            <person name="Civetta A."/>
            <person name="Clifton S.W."/>
            <person name="Comeron J.M."/>
            <person name="Costello J.C."/>
            <person name="Coyne J.A."/>
            <person name="Daub J."/>
            <person name="David R.G."/>
            <person name="Delcher A.L."/>
            <person name="Delehaunty K."/>
            <person name="Do C.B."/>
            <person name="Ebling H."/>
            <person name="Edwards K."/>
            <person name="Eickbush T."/>
            <person name="Evans J.D."/>
            <person name="Filipski A."/>
            <person name="Findeiss S."/>
            <person name="Freyhult E."/>
            <person name="Fulton L."/>
            <person name="Fulton R."/>
            <person name="Garcia A.C."/>
            <person name="Gardiner A."/>
            <person name="Garfield D.A."/>
            <person name="Garvin B.E."/>
            <person name="Gibson G."/>
            <person name="Gilbert D."/>
            <person name="Gnerre S."/>
            <person name="Godfrey J."/>
            <person name="Good R."/>
            <person name="Gotea V."/>
            <person name="Gravely B."/>
            <person name="Greenberg A.J."/>
            <person name="Griffiths-Jones S."/>
            <person name="Gross S."/>
            <person name="Guigo R."/>
            <person name="Gustafson E.A."/>
            <person name="Haerty W."/>
            <person name="Hahn M.W."/>
            <person name="Halligan D.L."/>
            <person name="Halpern A.L."/>
            <person name="Halter G.M."/>
            <person name="Han M.V."/>
            <person name="Heger A."/>
            <person name="Hillier L."/>
            <person name="Hinrichs A.S."/>
            <person name="Holmes I."/>
            <person name="Hoskins R.A."/>
            <person name="Hubisz M.J."/>
            <person name="Hultmark D."/>
            <person name="Huntley M.A."/>
            <person name="Jaffe D.B."/>
            <person name="Jagadeeshan S."/>
            <person name="Jeck W.R."/>
            <person name="Johnson J."/>
            <person name="Jones C.D."/>
            <person name="Jordan W.C."/>
            <person name="Karpen G.H."/>
            <person name="Kataoka E."/>
            <person name="Keightley P.D."/>
            <person name="Kheradpour P."/>
            <person name="Kirkness E.F."/>
            <person name="Koerich L.B."/>
            <person name="Kristiansen K."/>
            <person name="Kudrna D."/>
            <person name="Kulathinal R.J."/>
            <person name="Kumar S."/>
            <person name="Kwok R."/>
            <person name="Lander E."/>
            <person name="Langley C.H."/>
            <person name="Lapoint R."/>
            <person name="Lazzaro B.P."/>
            <person name="Lee S.J."/>
            <person name="Levesque L."/>
            <person name="Li R."/>
            <person name="Lin C.F."/>
            <person name="Lin M.F."/>
            <person name="Lindblad-Toh K."/>
            <person name="Llopart A."/>
            <person name="Long M."/>
            <person name="Low L."/>
            <person name="Lozovsky E."/>
            <person name="Lu J."/>
            <person name="Luo M."/>
            <person name="Machado C.A."/>
            <person name="Makalowski W."/>
            <person name="Marzo M."/>
            <person name="Matsuda M."/>
            <person name="Matzkin L."/>
            <person name="McAllister B."/>
            <person name="McBride C.S."/>
            <person name="McKernan B."/>
            <person name="McKernan K."/>
            <person name="Mendez-Lago M."/>
            <person name="Minx P."/>
            <person name="Mollenhauer M.U."/>
            <person name="Montooth K."/>
            <person name="Mount S.M."/>
            <person name="Mu X."/>
            <person name="Myers E."/>
            <person name="Negre B."/>
            <person name="Newfeld S."/>
            <person name="Nielsen R."/>
            <person name="Noor M.A."/>
            <person name="O'Grady P."/>
            <person name="Pachter L."/>
            <person name="Papaceit M."/>
            <person name="Parisi M.J."/>
            <person name="Parisi M."/>
            <person name="Parts L."/>
            <person name="Pedersen J.S."/>
            <person name="Pesole G."/>
            <person name="Phillippy A.M."/>
            <person name="Ponting C.P."/>
            <person name="Pop M."/>
            <person name="Porcelli D."/>
            <person name="Powell J.R."/>
            <person name="Prohaska S."/>
            <person name="Pruitt K."/>
            <person name="Puig M."/>
            <person name="Quesneville H."/>
            <person name="Ram K.R."/>
            <person name="Rand D."/>
            <person name="Rasmussen M.D."/>
            <person name="Reed L.K."/>
            <person name="Reenan R."/>
            <person name="Reily A."/>
            <person name="Remington K.A."/>
            <person name="Rieger T.T."/>
            <person name="Ritchie M.G."/>
            <person name="Robin C."/>
            <person name="Rogers Y.H."/>
            <person name="Rohde C."/>
            <person name="Rozas J."/>
            <person name="Rubenfield M.J."/>
            <person name="Ruiz A."/>
            <person name="Russo S."/>
            <person name="Salzberg S.L."/>
            <person name="Sanchez-Gracia A."/>
            <person name="Saranga D.J."/>
            <person name="Sato H."/>
            <person name="Schaeffer S.W."/>
            <person name="Schatz M.C."/>
            <person name="Schlenke T."/>
            <person name="Schwartz R."/>
            <person name="Segarra C."/>
            <person name="Singh R.S."/>
            <person name="Sirot L."/>
            <person name="Sirota M."/>
            <person name="Sisneros N.B."/>
            <person name="Smith C.D."/>
            <person name="Smith T.F."/>
            <person name="Spieth J."/>
            <person name="Stage D.E."/>
            <person name="Stark A."/>
            <person name="Stephan W."/>
            <person name="Strausberg R.L."/>
            <person name="Strempel S."/>
            <person name="Sturgill D."/>
            <person name="Sutton G."/>
            <person name="Sutton G.G."/>
            <person name="Tao W."/>
            <person name="Teichmann S."/>
            <person name="Tobari Y.N."/>
            <person name="Tomimura Y."/>
            <person name="Tsolas J.M."/>
            <person name="Valente V.L."/>
            <person name="Venter E."/>
            <person name="Venter J.C."/>
            <person name="Vicario S."/>
            <person name="Vieira F.G."/>
            <person name="Vilella A.J."/>
            <person name="Villasante A."/>
            <person name="Walenz B."/>
            <person name="Wang J."/>
            <person name="Wasserman M."/>
            <person name="Watts T."/>
            <person name="Wilson D."/>
            <person name="Wilson R.K."/>
            <person name="Wing R.A."/>
            <person name="Wolfner M.F."/>
            <person name="Wong A."/>
            <person name="Wong G.K."/>
            <person name="Wu C.I."/>
            <person name="Wu G."/>
            <person name="Yamamoto D."/>
            <person name="Yang H.P."/>
            <person name="Yang S.P."/>
            <person name="Yorke J.A."/>
            <person name="Yoshida K."/>
            <person name="Zdobnov E."/>
            <person name="Zhang P."/>
            <person name="Zhang Y."/>
            <person name="Zimin A.V."/>
            <person name="Baldwin J."/>
            <person name="Abdouelleil A."/>
            <person name="Abdulkadir J."/>
            <person name="Abebe A."/>
            <person name="Abera B."/>
            <person name="Abreu J."/>
            <person name="Acer S.C."/>
            <person name="Aftuck L."/>
            <person name="Alexander A."/>
            <person name="An P."/>
            <person name="Anderson E."/>
            <person name="Anderson S."/>
            <person name="Arachi H."/>
            <person name="Azer M."/>
            <person name="Bachantsang P."/>
            <person name="Barry A."/>
            <person name="Bayul T."/>
            <person name="Berlin A."/>
            <person name="Bessette D."/>
            <person name="Bloom T."/>
            <person name="Blye J."/>
            <person name="Boguslavskiy L."/>
            <person name="Bonnet C."/>
            <person name="Boukhgalter B."/>
            <person name="Bourzgui I."/>
            <person name="Brown A."/>
            <person name="Cahill P."/>
            <person name="Channer S."/>
            <person name="Cheshatsang Y."/>
            <person name="Chuda L."/>
            <person name="Citroen M."/>
            <person name="Collymore A."/>
            <person name="Cooke P."/>
            <person name="Costello M."/>
            <person name="D'Aco K."/>
            <person name="Daza R."/>
            <person name="De Haan G."/>
            <person name="DeGray S."/>
            <person name="DeMaso C."/>
            <person name="Dhargay N."/>
            <person name="Dooley K."/>
            <person name="Dooley E."/>
            <person name="Doricent M."/>
            <person name="Dorje P."/>
            <person name="Dorjee K."/>
            <person name="Dupes A."/>
            <person name="Elong R."/>
            <person name="Falk J."/>
            <person name="Farina A."/>
            <person name="Faro S."/>
            <person name="Ferguson D."/>
            <person name="Fisher S."/>
            <person name="Foley C.D."/>
            <person name="Franke A."/>
            <person name="Friedrich D."/>
            <person name="Gadbois L."/>
            <person name="Gearin G."/>
            <person name="Gearin C.R."/>
            <person name="Giannoukos G."/>
            <person name="Goode T."/>
            <person name="Graham J."/>
            <person name="Grandbois E."/>
            <person name="Grewal S."/>
            <person name="Gyaltsen K."/>
            <person name="Hafez N."/>
            <person name="Hagos B."/>
            <person name="Hall J."/>
            <person name="Henson C."/>
            <person name="Hollinger A."/>
            <person name="Honan T."/>
            <person name="Huard M.D."/>
            <person name="Hughes L."/>
            <person name="Hurhula B."/>
            <person name="Husby M.E."/>
            <person name="Kamat A."/>
            <person name="Kanga B."/>
            <person name="Kashin S."/>
            <person name="Khazanovich D."/>
            <person name="Kisner P."/>
            <person name="Lance K."/>
            <person name="Lara M."/>
            <person name="Lee W."/>
            <person name="Lennon N."/>
            <person name="Letendre F."/>
            <person name="LeVine R."/>
            <person name="Lipovsky A."/>
            <person name="Liu X."/>
            <person name="Liu J."/>
            <person name="Liu S."/>
            <person name="Lokyitsang T."/>
            <person name="Lokyitsang Y."/>
            <person name="Lubonja R."/>
            <person name="Lui A."/>
            <person name="MacDonald P."/>
            <person name="Magnisalis V."/>
            <person name="Maru K."/>
            <person name="Matthews C."/>
            <person name="McCusker W."/>
            <person name="McDonough S."/>
            <person name="Mehta T."/>
            <person name="Meldrim J."/>
            <person name="Meneus L."/>
            <person name="Mihai O."/>
            <person name="Mihalev A."/>
            <person name="Mihova T."/>
            <person name="Mittelman R."/>
            <person name="Mlenga V."/>
            <person name="Montmayeur A."/>
            <person name="Mulrain L."/>
            <person name="Navidi A."/>
            <person name="Naylor J."/>
            <person name="Negash T."/>
            <person name="Nguyen T."/>
            <person name="Nguyen N."/>
            <person name="Nicol R."/>
            <person name="Norbu C."/>
            <person name="Norbu N."/>
            <person name="Novod N."/>
            <person name="O'Neill B."/>
            <person name="Osman S."/>
            <person name="Markiewicz E."/>
            <person name="Oyono O.L."/>
            <person name="Patti C."/>
            <person name="Phunkhang P."/>
            <person name="Pierre F."/>
            <person name="Priest M."/>
            <person name="Raghuraman S."/>
            <person name="Rege F."/>
            <person name="Reyes R."/>
            <person name="Rise C."/>
            <person name="Rogov P."/>
            <person name="Ross K."/>
            <person name="Ryan E."/>
            <person name="Settipalli S."/>
            <person name="Shea T."/>
            <person name="Sherpa N."/>
            <person name="Shi L."/>
            <person name="Shih D."/>
            <person name="Sparrow T."/>
            <person name="Spaulding J."/>
            <person name="Stalker J."/>
            <person name="Stange-Thomann N."/>
            <person name="Stavropoulos S."/>
            <person name="Stone C."/>
            <person name="Strader C."/>
            <person name="Tesfaye S."/>
            <person name="Thomson T."/>
            <person name="Thoulutsang Y."/>
            <person name="Thoulutsang D."/>
            <person name="Topham K."/>
            <person name="Topping I."/>
            <person name="Tsamla T."/>
            <person name="Vassiliev H."/>
            <person name="Vo A."/>
            <person name="Wangchuk T."/>
            <person name="Wangdi T."/>
            <person name="Weiand M."/>
            <person name="Wilkinson J."/>
            <person name="Wilson A."/>
            <person name="Yadav S."/>
            <person name="Young G."/>
            <person name="Yu Q."/>
            <person name="Zembek L."/>
            <person name="Zhong D."/>
            <person name="Zimmer A."/>
            <person name="Zwirko Z."/>
            <person name="Jaffe D.B."/>
            <person name="Alvarez P."/>
            <person name="Brockman W."/>
            <person name="Butler J."/>
            <person name="Chin C."/>
            <person name="Gnerre S."/>
            <person name="Grabherr M."/>
            <person name="Kleber M."/>
            <person name="Mauceli E."/>
            <person name="MacCallum I."/>
        </authorList>
    </citation>
    <scope>NUCLEOTIDE SEQUENCE [LARGE SCALE GENOMIC DNA]</scope>
    <source>
        <strain evidence="18">Tucson 15287-2541.00</strain>
    </source>
</reference>
<dbReference type="GO" id="GO:0005737">
    <property type="term" value="C:cytoplasm"/>
    <property type="evidence" value="ECO:0007669"/>
    <property type="project" value="UniProtKB-SubCell"/>
</dbReference>
<keyword evidence="18" id="KW-1185">Reference proteome</keyword>
<evidence type="ECO:0000256" key="8">
    <source>
        <dbReference type="ARBA" id="ARBA00022840"/>
    </source>
</evidence>
<evidence type="ECO:0000256" key="7">
    <source>
        <dbReference type="ARBA" id="ARBA00022741"/>
    </source>
</evidence>
<feature type="domain" description="TRNA-binding" evidence="16">
    <location>
        <begin position="367"/>
        <end position="470"/>
    </location>
</feature>
<dbReference type="EMBL" id="CH916366">
    <property type="protein sequence ID" value="EDV95778.1"/>
    <property type="molecule type" value="Genomic_DNA"/>
</dbReference>
<keyword evidence="7 15" id="KW-0547">Nucleotide-binding</keyword>
<dbReference type="OMA" id="RKIHMLA"/>
<dbReference type="CDD" id="cd02799">
    <property type="entry name" value="tRNA_bind_EMAP-II_like"/>
    <property type="match status" value="1"/>
</dbReference>
<dbReference type="InterPro" id="IPR002305">
    <property type="entry name" value="aa-tRNA-synth_Ic"/>
</dbReference>
<dbReference type="Proteomes" id="UP000001070">
    <property type="component" value="Unassembled WGS sequence"/>
</dbReference>
<dbReference type="InterPro" id="IPR014729">
    <property type="entry name" value="Rossmann-like_a/b/a_fold"/>
</dbReference>
<dbReference type="InterPro" id="IPR051270">
    <property type="entry name" value="Tyrosine-tRNA_ligase_regulator"/>
</dbReference>
<evidence type="ECO:0000256" key="11">
    <source>
        <dbReference type="ARBA" id="ARBA00023146"/>
    </source>
</evidence>
<evidence type="ECO:0000256" key="6">
    <source>
        <dbReference type="ARBA" id="ARBA00022598"/>
    </source>
</evidence>
<evidence type="ECO:0000313" key="18">
    <source>
        <dbReference type="Proteomes" id="UP000001070"/>
    </source>
</evidence>
<keyword evidence="6 15" id="KW-0436">Ligase</keyword>
<organism evidence="18">
    <name type="scientific">Drosophila grimshawi</name>
    <name type="common">Hawaiian fruit fly</name>
    <name type="synonym">Idiomyia grimshawi</name>
    <dbReference type="NCBI Taxonomy" id="7222"/>
    <lineage>
        <taxon>Eukaryota</taxon>
        <taxon>Metazoa</taxon>
        <taxon>Ecdysozoa</taxon>
        <taxon>Arthropoda</taxon>
        <taxon>Hexapoda</taxon>
        <taxon>Insecta</taxon>
        <taxon>Pterygota</taxon>
        <taxon>Neoptera</taxon>
        <taxon>Endopterygota</taxon>
        <taxon>Diptera</taxon>
        <taxon>Brachycera</taxon>
        <taxon>Muscomorpha</taxon>
        <taxon>Ephydroidea</taxon>
        <taxon>Drosophilidae</taxon>
        <taxon>Drosophila</taxon>
        <taxon>Hawaiian Drosophila</taxon>
    </lineage>
</organism>
<dbReference type="GO" id="GO:0005634">
    <property type="term" value="C:nucleus"/>
    <property type="evidence" value="ECO:0007669"/>
    <property type="project" value="UniProtKB-SubCell"/>
</dbReference>
<evidence type="ECO:0000256" key="5">
    <source>
        <dbReference type="ARBA" id="ARBA00022555"/>
    </source>
</evidence>
<dbReference type="PANTHER" id="PTHR11586:SF43">
    <property type="entry name" value="TYROSINE--TRNA LIGASE, CYTOPLASMIC"/>
    <property type="match status" value="1"/>
</dbReference>
<name>B4J0V7_DROGR</name>
<evidence type="ECO:0000256" key="12">
    <source>
        <dbReference type="ARBA" id="ARBA00023242"/>
    </source>
</evidence>
<evidence type="ECO:0000256" key="15">
    <source>
        <dbReference type="RuleBase" id="RU361234"/>
    </source>
</evidence>
<evidence type="ECO:0000256" key="10">
    <source>
        <dbReference type="ARBA" id="ARBA00022917"/>
    </source>
</evidence>
<protein>
    <recommendedName>
        <fullName evidence="15">Tyrosine--tRNA ligase</fullName>
        <ecNumber evidence="15">6.1.1.1</ecNumber>
    </recommendedName>
    <alternativeName>
        <fullName evidence="15">Tyrosyl-tRNA synthetase</fullName>
    </alternativeName>
</protein>
<dbReference type="Pfam" id="PF00579">
    <property type="entry name" value="tRNA-synt_1b"/>
    <property type="match status" value="1"/>
</dbReference>
<gene>
    <name evidence="17" type="primary">Dgri\GH15893</name>
    <name evidence="17" type="ORF">Dgri_GH15893</name>
</gene>
<dbReference type="SUPFAM" id="SSF52374">
    <property type="entry name" value="Nucleotidylyl transferase"/>
    <property type="match status" value="1"/>
</dbReference>
<dbReference type="PhylomeDB" id="B4J0V7"/>
<keyword evidence="5 14" id="KW-0820">tRNA-binding</keyword>
<evidence type="ECO:0000256" key="9">
    <source>
        <dbReference type="ARBA" id="ARBA00022884"/>
    </source>
</evidence>
<dbReference type="Gene3D" id="2.40.50.140">
    <property type="entry name" value="Nucleic acid-binding proteins"/>
    <property type="match status" value="1"/>
</dbReference>
<dbReference type="GO" id="GO:0006950">
    <property type="term" value="P:response to stress"/>
    <property type="evidence" value="ECO:0007669"/>
    <property type="project" value="UniProtKB-ARBA"/>
</dbReference>
<dbReference type="EC" id="6.1.1.1" evidence="15"/>
<dbReference type="SUPFAM" id="SSF50249">
    <property type="entry name" value="Nucleic acid-binding proteins"/>
    <property type="match status" value="1"/>
</dbReference>
<evidence type="ECO:0000259" key="16">
    <source>
        <dbReference type="PROSITE" id="PS50886"/>
    </source>
</evidence>
<evidence type="ECO:0000256" key="14">
    <source>
        <dbReference type="PROSITE-ProRule" id="PRU00209"/>
    </source>
</evidence>
<dbReference type="GO" id="GO:0000049">
    <property type="term" value="F:tRNA binding"/>
    <property type="evidence" value="ECO:0007669"/>
    <property type="project" value="UniProtKB-UniRule"/>
</dbReference>
<dbReference type="GO" id="GO:0004831">
    <property type="term" value="F:tyrosine-tRNA ligase activity"/>
    <property type="evidence" value="ECO:0007669"/>
    <property type="project" value="UniProtKB-EC"/>
</dbReference>
<keyword evidence="4" id="KW-0963">Cytoplasm</keyword>
<dbReference type="AlphaFoldDB" id="B4J0V7"/>
<dbReference type="Gene3D" id="3.40.50.620">
    <property type="entry name" value="HUPs"/>
    <property type="match status" value="1"/>
</dbReference>
<evidence type="ECO:0000313" key="17">
    <source>
        <dbReference type="EMBL" id="EDV95778.1"/>
    </source>
</evidence>
<dbReference type="FunFam" id="1.10.240.10:FF:000004">
    <property type="entry name" value="Tyrosine--tRNA ligase"/>
    <property type="match status" value="1"/>
</dbReference>
<dbReference type="Pfam" id="PF01588">
    <property type="entry name" value="tRNA_bind"/>
    <property type="match status" value="1"/>
</dbReference>
<sequence length="529" mass="58554">MVGTTLSAAEKQQLITRNLQETLGEDKLQKVLQERDLKIYWGTATTGKPHVAYFVPMSKIADFLKAGCEVTILFADLHAYLDNMKAPWSLLELRTQYYEQVIKAMLSSIGVPLDKLKFVKGSDYQLSKEYTLDVYKLSSLVTIHDAKKAGAEVVKQVEYPLLSGLLYPGLQGLDEEYLKVDAQFGGVDQRKIFTFSEKYLPQLGYEKRIHFMNPMVPGLAGGKMSSSEEDSKIDLLDSPANVKKKLKKAFCEPGNIADNGLLSFVKHVLFSLFKDGEGFEIHRAADNGGDITFLVYEELEQYYADNKLHPGDLKASVEKYINRLLDPIRKAFEKPELQKLTAAAYPAPGKVKANAAPAAAAAADEDAPHRLDIRVGKVIEVARHPDADTLYVLKIDLAEEKPRTIISGLVKFVTVEELEQRLVAVLCNLKPSKMRGILSEGMVLCTSNADHTVVEPILVPATATPGSRLAFEGYSGTPDDQLNPKKKIWEKLSVDFKTNAAGVAVWKDNFLLTPDGEQLTSKLANCAIK</sequence>
<evidence type="ECO:0000256" key="13">
    <source>
        <dbReference type="ARBA" id="ARBA00048400"/>
    </source>
</evidence>
<evidence type="ECO:0000256" key="4">
    <source>
        <dbReference type="ARBA" id="ARBA00022490"/>
    </source>
</evidence>
<dbReference type="FunCoup" id="B4J0V7">
    <property type="interactions" value="1591"/>
</dbReference>
<keyword evidence="10 15" id="KW-0648">Protein biosynthesis</keyword>
<dbReference type="eggNOG" id="KOG2144">
    <property type="taxonomic scope" value="Eukaryota"/>
</dbReference>
<dbReference type="OrthoDB" id="197206at2759"/>
<dbReference type="InterPro" id="IPR012340">
    <property type="entry name" value="NA-bd_OB-fold"/>
</dbReference>
<dbReference type="PRINTS" id="PR01040">
    <property type="entry name" value="TRNASYNTHTYR"/>
</dbReference>
<dbReference type="FunFam" id="3.40.50.620:FF:000040">
    <property type="entry name" value="Tyrosine--tRNA ligase"/>
    <property type="match status" value="1"/>
</dbReference>
<dbReference type="InParanoid" id="B4J0V7"/>
<dbReference type="HOGENOM" id="CLU_035267_3_0_1"/>